<gene>
    <name evidence="1" type="ORF">PYCCODRAFT_1120689</name>
</gene>
<dbReference type="EMBL" id="KZ084149">
    <property type="protein sequence ID" value="OSC97529.1"/>
    <property type="molecule type" value="Genomic_DNA"/>
</dbReference>
<protein>
    <submittedName>
        <fullName evidence="1">Uncharacterized protein</fullName>
    </submittedName>
</protein>
<organism evidence="1 2">
    <name type="scientific">Trametes coccinea (strain BRFM310)</name>
    <name type="common">Pycnoporus coccineus</name>
    <dbReference type="NCBI Taxonomy" id="1353009"/>
    <lineage>
        <taxon>Eukaryota</taxon>
        <taxon>Fungi</taxon>
        <taxon>Dikarya</taxon>
        <taxon>Basidiomycota</taxon>
        <taxon>Agaricomycotina</taxon>
        <taxon>Agaricomycetes</taxon>
        <taxon>Polyporales</taxon>
        <taxon>Polyporaceae</taxon>
        <taxon>Trametes</taxon>
    </lineage>
</organism>
<dbReference type="Proteomes" id="UP000193067">
    <property type="component" value="Unassembled WGS sequence"/>
</dbReference>
<reference evidence="1 2" key="1">
    <citation type="journal article" date="2015" name="Biotechnol. Biofuels">
        <title>Enhanced degradation of softwood versus hardwood by the white-rot fungus Pycnoporus coccineus.</title>
        <authorList>
            <person name="Couturier M."/>
            <person name="Navarro D."/>
            <person name="Chevret D."/>
            <person name="Henrissat B."/>
            <person name="Piumi F."/>
            <person name="Ruiz-Duenas F.J."/>
            <person name="Martinez A.T."/>
            <person name="Grigoriev I.V."/>
            <person name="Riley R."/>
            <person name="Lipzen A."/>
            <person name="Berrin J.G."/>
            <person name="Master E.R."/>
            <person name="Rosso M.N."/>
        </authorList>
    </citation>
    <scope>NUCLEOTIDE SEQUENCE [LARGE SCALE GENOMIC DNA]</scope>
    <source>
        <strain evidence="1 2">BRFM310</strain>
    </source>
</reference>
<evidence type="ECO:0000313" key="1">
    <source>
        <dbReference type="EMBL" id="OSC97529.1"/>
    </source>
</evidence>
<dbReference type="AlphaFoldDB" id="A0A1Y2I8U6"/>
<keyword evidence="2" id="KW-1185">Reference proteome</keyword>
<proteinExistence type="predicted"/>
<accession>A0A1Y2I8U6</accession>
<name>A0A1Y2I8U6_TRAC3</name>
<dbReference type="PROSITE" id="PS51257">
    <property type="entry name" value="PROKAR_LIPOPROTEIN"/>
    <property type="match status" value="1"/>
</dbReference>
<sequence length="183" mass="20483">MRRRFGMFRDTSGGQVDRGVGLHPPVLPGAGACGLRTLKHGRVEVVPWYCAQGFCRHGNDCLVRAGRHGCTAHVAITCPAKWGNCKKCHSTAQCLVKPKYTVVCHPRDSPGRGFTVNIVRCWRGLAQRREAAACVLCPMVQQHAACATRCPLEPRQEHWHDHRSPRRIPRSDKDAQRVCQRCK</sequence>
<evidence type="ECO:0000313" key="2">
    <source>
        <dbReference type="Proteomes" id="UP000193067"/>
    </source>
</evidence>